<comment type="caution">
    <text evidence="6">The sequence shown here is derived from an EMBL/GenBank/DDBJ whole genome shotgun (WGS) entry which is preliminary data.</text>
</comment>
<dbReference type="STRING" id="106549.A0A540LRJ5"/>
<dbReference type="GO" id="GO:0016020">
    <property type="term" value="C:membrane"/>
    <property type="evidence" value="ECO:0007669"/>
    <property type="project" value="UniProtKB-SubCell"/>
</dbReference>
<dbReference type="EMBL" id="VIEB01000492">
    <property type="protein sequence ID" value="TQD89087.1"/>
    <property type="molecule type" value="Genomic_DNA"/>
</dbReference>
<keyword evidence="7" id="KW-1185">Reference proteome</keyword>
<dbReference type="Gene3D" id="1.20.1250.20">
    <property type="entry name" value="MFS general substrate transporter like domains"/>
    <property type="match status" value="1"/>
</dbReference>
<comment type="subcellular location">
    <subcellularLocation>
        <location evidence="1">Membrane</location>
    </subcellularLocation>
</comment>
<feature type="transmembrane region" description="Helical" evidence="5">
    <location>
        <begin position="34"/>
        <end position="55"/>
    </location>
</feature>
<protein>
    <submittedName>
        <fullName evidence="6">Uncharacterized protein</fullName>
    </submittedName>
</protein>
<evidence type="ECO:0000313" key="6">
    <source>
        <dbReference type="EMBL" id="TQD89087.1"/>
    </source>
</evidence>
<evidence type="ECO:0000256" key="2">
    <source>
        <dbReference type="ARBA" id="ARBA00022692"/>
    </source>
</evidence>
<dbReference type="InterPro" id="IPR005828">
    <property type="entry name" value="MFS_sugar_transport-like"/>
</dbReference>
<evidence type="ECO:0000313" key="7">
    <source>
        <dbReference type="Proteomes" id="UP000315295"/>
    </source>
</evidence>
<evidence type="ECO:0000256" key="4">
    <source>
        <dbReference type="ARBA" id="ARBA00023136"/>
    </source>
</evidence>
<dbReference type="InterPro" id="IPR036259">
    <property type="entry name" value="MFS_trans_sf"/>
</dbReference>
<dbReference type="AlphaFoldDB" id="A0A540LRJ5"/>
<dbReference type="GO" id="GO:0022857">
    <property type="term" value="F:transmembrane transporter activity"/>
    <property type="evidence" value="ECO:0007669"/>
    <property type="project" value="InterPro"/>
</dbReference>
<evidence type="ECO:0000256" key="3">
    <source>
        <dbReference type="ARBA" id="ARBA00022989"/>
    </source>
</evidence>
<name>A0A540LRJ5_MALBA</name>
<sequence length="82" mass="9074">MQQSPPPCLVLRHGIWSIPNILCAEIIPTSIHDLCIAICALTFWIGDIIITYAFLVMLSSVRFAGIFEIHVVGCIVPGYLFT</sequence>
<reference evidence="6 7" key="1">
    <citation type="journal article" date="2019" name="G3 (Bethesda)">
        <title>Sequencing of a Wild Apple (Malus baccata) Genome Unravels the Differences Between Cultivated and Wild Apple Species Regarding Disease Resistance and Cold Tolerance.</title>
        <authorList>
            <person name="Chen X."/>
        </authorList>
    </citation>
    <scope>NUCLEOTIDE SEQUENCE [LARGE SCALE GENOMIC DNA]</scope>
    <source>
        <strain evidence="7">cv. Shandingzi</strain>
        <tissue evidence="6">Leaves</tissue>
    </source>
</reference>
<keyword evidence="3 5" id="KW-1133">Transmembrane helix</keyword>
<proteinExistence type="predicted"/>
<dbReference type="Proteomes" id="UP000315295">
    <property type="component" value="Unassembled WGS sequence"/>
</dbReference>
<evidence type="ECO:0000256" key="5">
    <source>
        <dbReference type="SAM" id="Phobius"/>
    </source>
</evidence>
<gene>
    <name evidence="6" type="ORF">C1H46_025375</name>
</gene>
<accession>A0A540LRJ5</accession>
<evidence type="ECO:0000256" key="1">
    <source>
        <dbReference type="ARBA" id="ARBA00004370"/>
    </source>
</evidence>
<keyword evidence="2 5" id="KW-0812">Transmembrane</keyword>
<organism evidence="6 7">
    <name type="scientific">Malus baccata</name>
    <name type="common">Siberian crab apple</name>
    <name type="synonym">Pyrus baccata</name>
    <dbReference type="NCBI Taxonomy" id="106549"/>
    <lineage>
        <taxon>Eukaryota</taxon>
        <taxon>Viridiplantae</taxon>
        <taxon>Streptophyta</taxon>
        <taxon>Embryophyta</taxon>
        <taxon>Tracheophyta</taxon>
        <taxon>Spermatophyta</taxon>
        <taxon>Magnoliopsida</taxon>
        <taxon>eudicotyledons</taxon>
        <taxon>Gunneridae</taxon>
        <taxon>Pentapetalae</taxon>
        <taxon>rosids</taxon>
        <taxon>fabids</taxon>
        <taxon>Rosales</taxon>
        <taxon>Rosaceae</taxon>
        <taxon>Amygdaloideae</taxon>
        <taxon>Maleae</taxon>
        <taxon>Malus</taxon>
    </lineage>
</organism>
<dbReference type="Pfam" id="PF00083">
    <property type="entry name" value="Sugar_tr"/>
    <property type="match status" value="1"/>
</dbReference>
<keyword evidence="4 5" id="KW-0472">Membrane</keyword>
<feature type="transmembrane region" description="Helical" evidence="5">
    <location>
        <begin position="61"/>
        <end position="81"/>
    </location>
</feature>